<dbReference type="InterPro" id="IPR002509">
    <property type="entry name" value="NODB_dom"/>
</dbReference>
<dbReference type="AlphaFoldDB" id="A0A926ITW4"/>
<name>A0A926ITW4_9FIRM</name>
<feature type="domain" description="NodB homology" evidence="2">
    <location>
        <begin position="213"/>
        <end position="308"/>
    </location>
</feature>
<dbReference type="GO" id="GO:0016810">
    <property type="term" value="F:hydrolase activity, acting on carbon-nitrogen (but not peptide) bonds"/>
    <property type="evidence" value="ECO:0007669"/>
    <property type="project" value="InterPro"/>
</dbReference>
<protein>
    <submittedName>
        <fullName evidence="3">Polysaccharide deacetylase family protein</fullName>
    </submittedName>
</protein>
<dbReference type="GO" id="GO:0005975">
    <property type="term" value="P:carbohydrate metabolic process"/>
    <property type="evidence" value="ECO:0007669"/>
    <property type="project" value="InterPro"/>
</dbReference>
<dbReference type="InterPro" id="IPR050248">
    <property type="entry name" value="Polysacc_deacetylase_ArnD"/>
</dbReference>
<dbReference type="SUPFAM" id="SSF88713">
    <property type="entry name" value="Glycoside hydrolase/deacetylase"/>
    <property type="match status" value="2"/>
</dbReference>
<feature type="chain" id="PRO_5036812072" evidence="1">
    <location>
        <begin position="23"/>
        <end position="725"/>
    </location>
</feature>
<evidence type="ECO:0000313" key="3">
    <source>
        <dbReference type="EMBL" id="MBC8596128.1"/>
    </source>
</evidence>
<keyword evidence="1" id="KW-0732">Signal</keyword>
<organism evidence="3 4">
    <name type="scientific">Qingrenia yutianensis</name>
    <dbReference type="NCBI Taxonomy" id="2763676"/>
    <lineage>
        <taxon>Bacteria</taxon>
        <taxon>Bacillati</taxon>
        <taxon>Bacillota</taxon>
        <taxon>Clostridia</taxon>
        <taxon>Eubacteriales</taxon>
        <taxon>Oscillospiraceae</taxon>
        <taxon>Qingrenia</taxon>
    </lineage>
</organism>
<feature type="signal peptide" evidence="1">
    <location>
        <begin position="1"/>
        <end position="22"/>
    </location>
</feature>
<accession>A0A926ITW4</accession>
<dbReference type="RefSeq" id="WP_262431675.1">
    <property type="nucleotide sequence ID" value="NZ_JACRTE010000004.1"/>
</dbReference>
<dbReference type="EMBL" id="JACRTE010000004">
    <property type="protein sequence ID" value="MBC8596128.1"/>
    <property type="molecule type" value="Genomic_DNA"/>
</dbReference>
<dbReference type="InterPro" id="IPR011330">
    <property type="entry name" value="Glyco_hydro/deAcase_b/a-brl"/>
</dbReference>
<dbReference type="PANTHER" id="PTHR10587">
    <property type="entry name" value="GLYCOSYL TRANSFERASE-RELATED"/>
    <property type="match status" value="1"/>
</dbReference>
<evidence type="ECO:0000256" key="1">
    <source>
        <dbReference type="SAM" id="SignalP"/>
    </source>
</evidence>
<comment type="caution">
    <text evidence="3">The sequence shown here is derived from an EMBL/GenBank/DDBJ whole genome shotgun (WGS) entry which is preliminary data.</text>
</comment>
<sequence length="725" mass="81003">MKKICLLLTFILLINTFPCVFASDISYKDTDRTVVLSGTADNCTDGDFVTAMLIKSGAERENLKPSDLAYIGQTTANSNGEYSFNFSAGKDLDFDNLEVFVNCNGRDVTGLLQKSYVTEKYGSVTAYSDGANVVYKTDGTNGKQAYIAFFGDDGLLLSANIFDGDGSVAFPKNTDTAKIFVWQNGTLVPYMKMHRIRKGIVRNVKVQFPGFTNKALTFSYDDGPSSDAGIISLFDRYGIKSTFNLIDEKDEYKEIYKNHETASHSFGHIDMRDEKYSTDDCISAITDGKKSVAKMFGKCQGFVWPYTAPVDRADYSTLLNTVKQNYDWARTVKSTGSFDLPGDWYEWNPTCHHDDMFKYANDFVNGDGEDLKLFYIWGHTFEFNENYNNNRYLIEDFAEFISNYNVWKATNSEIYNYVKASEKLVVNGGAVYNPSNVDLYINADGVETVVGAGKTYYGGTGKTEYTAVFPNFCKKALVLSIDDGKPQDEKLAEIFNENGIKATFNVYYKNGNYAKRYAGHEVASHSDGHINMSANASEVKTTAECISAIENGKTLVESMFGTGSCTGFAWPYGVPITRSDYSELLSAVKKNYSYARAVLTSKNFDIPTDWYDFRTTCLITELNGYLGDFLKDSEDLKLLSAWGHSSDLDTSETFGWDEMETFCKTIGARNDVWKATTAEVCEYTTAMKKLNMKNNILYNPSDTDVYVIANGENIKIEAGGFADFN</sequence>
<gene>
    <name evidence="3" type="ORF">H8706_04500</name>
</gene>
<evidence type="ECO:0000313" key="4">
    <source>
        <dbReference type="Proteomes" id="UP000647416"/>
    </source>
</evidence>
<dbReference type="Pfam" id="PF01522">
    <property type="entry name" value="Polysacc_deac_1"/>
    <property type="match status" value="2"/>
</dbReference>
<evidence type="ECO:0000259" key="2">
    <source>
        <dbReference type="Pfam" id="PF01522"/>
    </source>
</evidence>
<feature type="domain" description="NodB homology" evidence="2">
    <location>
        <begin position="473"/>
        <end position="574"/>
    </location>
</feature>
<keyword evidence="4" id="KW-1185">Reference proteome</keyword>
<reference evidence="3" key="1">
    <citation type="submission" date="2020-08" db="EMBL/GenBank/DDBJ databases">
        <title>Genome public.</title>
        <authorList>
            <person name="Liu C."/>
            <person name="Sun Q."/>
        </authorList>
    </citation>
    <scope>NUCLEOTIDE SEQUENCE</scope>
    <source>
        <strain evidence="3">NSJ-50</strain>
    </source>
</reference>
<dbReference type="Gene3D" id="3.20.20.370">
    <property type="entry name" value="Glycoside hydrolase/deacetylase"/>
    <property type="match status" value="2"/>
</dbReference>
<dbReference type="Proteomes" id="UP000647416">
    <property type="component" value="Unassembled WGS sequence"/>
</dbReference>
<proteinExistence type="predicted"/>